<protein>
    <submittedName>
        <fullName evidence="2">Uncharacterized protein</fullName>
    </submittedName>
</protein>
<dbReference type="Proteomes" id="UP000663889">
    <property type="component" value="Unassembled WGS sequence"/>
</dbReference>
<feature type="compositionally biased region" description="Basic and acidic residues" evidence="1">
    <location>
        <begin position="86"/>
        <end position="104"/>
    </location>
</feature>
<organism evidence="2 3">
    <name type="scientific">Rotaria sordida</name>
    <dbReference type="NCBI Taxonomy" id="392033"/>
    <lineage>
        <taxon>Eukaryota</taxon>
        <taxon>Metazoa</taxon>
        <taxon>Spiralia</taxon>
        <taxon>Gnathifera</taxon>
        <taxon>Rotifera</taxon>
        <taxon>Eurotatoria</taxon>
        <taxon>Bdelloidea</taxon>
        <taxon>Philodinida</taxon>
        <taxon>Philodinidae</taxon>
        <taxon>Rotaria</taxon>
    </lineage>
</organism>
<evidence type="ECO:0000313" key="3">
    <source>
        <dbReference type="Proteomes" id="UP000663889"/>
    </source>
</evidence>
<accession>A0A815UED1</accession>
<sequence>QHEIIHSLGYSILIFLSIVRCRKEIGRFYRENEHFRELLNAMKYKYHSRNEYLSRNSSISCALNQLVNTMFDRYERKKRRNYHHLSTKDYPRHHIQDEENDENRQYQKYSNSICQMIENNQIKFEDYPNCHKFG</sequence>
<dbReference type="EMBL" id="CAJNOU010007244">
    <property type="protein sequence ID" value="CAF1521498.1"/>
    <property type="molecule type" value="Genomic_DNA"/>
</dbReference>
<comment type="caution">
    <text evidence="2">The sequence shown here is derived from an EMBL/GenBank/DDBJ whole genome shotgun (WGS) entry which is preliminary data.</text>
</comment>
<reference evidence="2" key="1">
    <citation type="submission" date="2021-02" db="EMBL/GenBank/DDBJ databases">
        <authorList>
            <person name="Nowell W R."/>
        </authorList>
    </citation>
    <scope>NUCLEOTIDE SEQUENCE</scope>
</reference>
<name>A0A815UED1_9BILA</name>
<feature type="non-terminal residue" evidence="2">
    <location>
        <position position="1"/>
    </location>
</feature>
<evidence type="ECO:0000313" key="2">
    <source>
        <dbReference type="EMBL" id="CAF1521498.1"/>
    </source>
</evidence>
<evidence type="ECO:0000256" key="1">
    <source>
        <dbReference type="SAM" id="MobiDB-lite"/>
    </source>
</evidence>
<proteinExistence type="predicted"/>
<feature type="region of interest" description="Disordered" evidence="1">
    <location>
        <begin position="83"/>
        <end position="104"/>
    </location>
</feature>
<gene>
    <name evidence="2" type="ORF">SEV965_LOCUS37053</name>
</gene>
<dbReference type="AlphaFoldDB" id="A0A815UED1"/>